<evidence type="ECO:0000259" key="2">
    <source>
        <dbReference type="Pfam" id="PF07705"/>
    </source>
</evidence>
<keyword evidence="1" id="KW-0812">Transmembrane</keyword>
<dbReference type="Gene3D" id="2.60.40.10">
    <property type="entry name" value="Immunoglobulins"/>
    <property type="match status" value="1"/>
</dbReference>
<dbReference type="OrthoDB" id="65070at2157"/>
<dbReference type="EMBL" id="PGCL01000002">
    <property type="protein sequence ID" value="TAJ44703.1"/>
    <property type="molecule type" value="Genomic_DNA"/>
</dbReference>
<dbReference type="RefSeq" id="WP_130646500.1">
    <property type="nucleotide sequence ID" value="NZ_PGCL01000002.1"/>
</dbReference>
<comment type="caution">
    <text evidence="3">The sequence shown here is derived from an EMBL/GenBank/DDBJ whole genome shotgun (WGS) entry which is preliminary data.</text>
</comment>
<protein>
    <recommendedName>
        <fullName evidence="2">CARDB domain-containing protein</fullName>
    </recommendedName>
</protein>
<dbReference type="Proteomes" id="UP000292580">
    <property type="component" value="Unassembled WGS sequence"/>
</dbReference>
<evidence type="ECO:0000313" key="3">
    <source>
        <dbReference type="EMBL" id="TAJ44703.1"/>
    </source>
</evidence>
<keyword evidence="4" id="KW-1185">Reference proteome</keyword>
<organism evidence="3 4">
    <name type="scientific">Methanofollis fontis</name>
    <dbReference type="NCBI Taxonomy" id="2052832"/>
    <lineage>
        <taxon>Archaea</taxon>
        <taxon>Methanobacteriati</taxon>
        <taxon>Methanobacteriota</taxon>
        <taxon>Stenosarchaea group</taxon>
        <taxon>Methanomicrobia</taxon>
        <taxon>Methanomicrobiales</taxon>
        <taxon>Methanomicrobiaceae</taxon>
        <taxon>Methanofollis</taxon>
    </lineage>
</organism>
<reference evidence="3 4" key="1">
    <citation type="submission" date="2017-11" db="EMBL/GenBank/DDBJ databases">
        <title>Isolation and Characterization of Methanofollis Species from Methane Seep Offshore SW Taiwan.</title>
        <authorList>
            <person name="Teng N.-H."/>
            <person name="Lai M.-C."/>
            <person name="Chen S.-C."/>
        </authorList>
    </citation>
    <scope>NUCLEOTIDE SEQUENCE [LARGE SCALE GENOMIC DNA]</scope>
    <source>
        <strain evidence="3 4">FWC-SCC2</strain>
    </source>
</reference>
<dbReference type="AlphaFoldDB" id="A0A483CTJ9"/>
<evidence type="ECO:0000313" key="4">
    <source>
        <dbReference type="Proteomes" id="UP000292580"/>
    </source>
</evidence>
<proteinExistence type="predicted"/>
<dbReference type="PANTHER" id="PTHR35902">
    <property type="entry name" value="S-LAYER DOMAIN-LIKE PROTEIN-RELATED"/>
    <property type="match status" value="1"/>
</dbReference>
<gene>
    <name evidence="3" type="ORF">CUJ86_05225</name>
</gene>
<feature type="transmembrane region" description="Helical" evidence="1">
    <location>
        <begin position="382"/>
        <end position="404"/>
    </location>
</feature>
<name>A0A483CTJ9_9EURY</name>
<dbReference type="Pfam" id="PF07705">
    <property type="entry name" value="CARDB"/>
    <property type="match status" value="1"/>
</dbReference>
<evidence type="ECO:0000256" key="1">
    <source>
        <dbReference type="SAM" id="Phobius"/>
    </source>
</evidence>
<dbReference type="PANTHER" id="PTHR35902:SF6">
    <property type="entry name" value="CONSERVED WITHIN P. AEROPHILUM"/>
    <property type="match status" value="1"/>
</dbReference>
<feature type="domain" description="CARDB" evidence="2">
    <location>
        <begin position="37"/>
        <end position="113"/>
    </location>
</feature>
<dbReference type="InterPro" id="IPR011635">
    <property type="entry name" value="CARDB"/>
</dbReference>
<accession>A0A483CTJ9</accession>
<sequence>MRLNLWIVLLIALLLPASACAADVDTYDAAAQVTVTDIAIDPAVLMEDDTATVTVTVQNTGTGSVAISRAALYGTDISVLNTGTYDSVGEIGAGTSKQFTFTVRADCADGIYYPSFYLDFRDAGSLRCPVPVTVQSNEVQISVMDIPDVFTADKKETVSLLVGNPRQNTVNGVTLTPSGEGIECTQSSVFIGNLAPDGSAEVSLDVSASQSTDLVLTVTYRNGINTHTEVLTLPIEVGISKTDPIMVVNNLEVTSSGSGYEVSGDVSNAGLEDAMSVIVTVGSPAKATDPYPMYVIGSLESDDFSSFEVTFSGQGLTSVPIVIDYKDRDGNDYQTTYTLDMNGGFASAGDNADASSVQASGFSGPGGGRGGMMMPGMSGAGFAGLPLLQIAGGIVVVIAAIVAWKKGLFSRARTALQNRRKKE</sequence>
<keyword evidence="1" id="KW-1133">Transmembrane helix</keyword>
<keyword evidence="1" id="KW-0472">Membrane</keyword>
<dbReference type="InterPro" id="IPR013783">
    <property type="entry name" value="Ig-like_fold"/>
</dbReference>